<dbReference type="AlphaFoldDB" id="A0A267M6D6"/>
<sequence length="76" mass="9020">MLLHGMEVNQDNLNDWGSGTLEKIRKDLEEKITKQQGNISEYLKLYTLIDYQIAFNYFNDLTYNAANQLREEMENE</sequence>
<comment type="caution">
    <text evidence="1">The sequence shown here is derived from an EMBL/GenBank/DDBJ whole genome shotgun (WGS) entry which is preliminary data.</text>
</comment>
<gene>
    <name evidence="1" type="ORF">A3Q24_05655</name>
</gene>
<proteinExistence type="predicted"/>
<dbReference type="Proteomes" id="UP000216008">
    <property type="component" value="Unassembled WGS sequence"/>
</dbReference>
<accession>A0A267M6D6</accession>
<name>A0A267M6D6_LACJH</name>
<dbReference type="RefSeq" id="WP_095182849.1">
    <property type="nucleotide sequence ID" value="NZ_JAMDYA010000006.1"/>
</dbReference>
<dbReference type="EMBL" id="NIBD01000028">
    <property type="protein sequence ID" value="PAB55169.1"/>
    <property type="molecule type" value="Genomic_DNA"/>
</dbReference>
<evidence type="ECO:0000313" key="2">
    <source>
        <dbReference type="Proteomes" id="UP000216008"/>
    </source>
</evidence>
<organism evidence="1 2">
    <name type="scientific">Lactobacillus johnsonii</name>
    <dbReference type="NCBI Taxonomy" id="33959"/>
    <lineage>
        <taxon>Bacteria</taxon>
        <taxon>Bacillati</taxon>
        <taxon>Bacillota</taxon>
        <taxon>Bacilli</taxon>
        <taxon>Lactobacillales</taxon>
        <taxon>Lactobacillaceae</taxon>
        <taxon>Lactobacillus</taxon>
    </lineage>
</organism>
<protein>
    <submittedName>
        <fullName evidence="1">Uncharacterized protein</fullName>
    </submittedName>
</protein>
<reference evidence="1 2" key="1">
    <citation type="submission" date="2017-05" db="EMBL/GenBank/DDBJ databases">
        <title>Lactobacillus johnsonii from commercial turkeys.</title>
        <authorList>
            <person name="Johnson T.J."/>
            <person name="Youmans B."/>
        </authorList>
    </citation>
    <scope>NUCLEOTIDE SEQUENCE [LARGE SCALE GENOMIC DNA]</scope>
    <source>
        <strain evidence="1 2">UMNLJ114</strain>
    </source>
</reference>
<evidence type="ECO:0000313" key="1">
    <source>
        <dbReference type="EMBL" id="PAB55169.1"/>
    </source>
</evidence>